<dbReference type="EMBL" id="CADCWF010000098">
    <property type="protein sequence ID" value="CAA9549330.1"/>
    <property type="molecule type" value="Genomic_DNA"/>
</dbReference>
<evidence type="ECO:0000256" key="4">
    <source>
        <dbReference type="ARBA" id="ARBA00022840"/>
    </source>
</evidence>
<dbReference type="InterPro" id="IPR045851">
    <property type="entry name" value="AMP-bd_C_sf"/>
</dbReference>
<dbReference type="GO" id="GO:0005524">
    <property type="term" value="F:ATP binding"/>
    <property type="evidence" value="ECO:0007669"/>
    <property type="project" value="UniProtKB-KW"/>
</dbReference>
<keyword evidence="2 8" id="KW-0436">Ligase</keyword>
<dbReference type="Pfam" id="PF00501">
    <property type="entry name" value="AMP-binding"/>
    <property type="match status" value="1"/>
</dbReference>
<dbReference type="PANTHER" id="PTHR24095">
    <property type="entry name" value="ACETYL-COENZYME A SYNTHETASE"/>
    <property type="match status" value="1"/>
</dbReference>
<organism evidence="8">
    <name type="scientific">uncultured Thermomicrobiales bacterium</name>
    <dbReference type="NCBI Taxonomy" id="1645740"/>
    <lineage>
        <taxon>Bacteria</taxon>
        <taxon>Pseudomonadati</taxon>
        <taxon>Thermomicrobiota</taxon>
        <taxon>Thermomicrobia</taxon>
        <taxon>Thermomicrobiales</taxon>
        <taxon>environmental samples</taxon>
    </lineage>
</organism>
<dbReference type="Pfam" id="PF13193">
    <property type="entry name" value="AMP-binding_C"/>
    <property type="match status" value="1"/>
</dbReference>
<gene>
    <name evidence="8" type="ORF">AVDCRST_MAG59-1616</name>
</gene>
<dbReference type="InterPro" id="IPR025110">
    <property type="entry name" value="AMP-bd_C"/>
</dbReference>
<dbReference type="Gene3D" id="3.30.300.30">
    <property type="match status" value="1"/>
</dbReference>
<dbReference type="SUPFAM" id="SSF56801">
    <property type="entry name" value="Acetyl-CoA synthetase-like"/>
    <property type="match status" value="1"/>
</dbReference>
<dbReference type="GO" id="GO:0005829">
    <property type="term" value="C:cytosol"/>
    <property type="evidence" value="ECO:0007669"/>
    <property type="project" value="TreeGrafter"/>
</dbReference>
<evidence type="ECO:0000256" key="5">
    <source>
        <dbReference type="ARBA" id="ARBA00022990"/>
    </source>
</evidence>
<dbReference type="GO" id="GO:0003987">
    <property type="term" value="F:acetate-CoA ligase activity"/>
    <property type="evidence" value="ECO:0007669"/>
    <property type="project" value="UniProtKB-EC"/>
</dbReference>
<accession>A0A6J4UFZ4</accession>
<sequence length="252" mass="27415">QRNIGGGRCPIVDTWWQTETGGMMISPLPGLTTTKPGSATKPLPGIEAAVVDNDGVEVPEGEGGYLVIKKPWPSMLRGIYGDPERYAQTYWSRFPGLYFPGDGARRDEEGDYWLMGRVDDVMNVSGHRLSTTEIESALVDDDRVAEAAVVGCPDPVTGEAIFAFVIAKSRVETNRELGEELRQHVAAKIGAIARPKTVMFTPDLPKTRSGKIMRRLLRDIAAGRELGDTTTLADAGVVETIRDATLNAKDDE</sequence>
<keyword evidence="4" id="KW-0067">ATP-binding</keyword>
<dbReference type="AlphaFoldDB" id="A0A6J4UFZ4"/>
<protein>
    <recommendedName>
        <fullName evidence="1">acetate--CoA ligase</fullName>
        <ecNumber evidence="1">6.2.1.1</ecNumber>
    </recommendedName>
</protein>
<evidence type="ECO:0000313" key="8">
    <source>
        <dbReference type="EMBL" id="CAA9549330.1"/>
    </source>
</evidence>
<feature type="domain" description="AMP-dependent synthetase/ligase" evidence="6">
    <location>
        <begin position="6"/>
        <end position="79"/>
    </location>
</feature>
<dbReference type="PANTHER" id="PTHR24095:SF14">
    <property type="entry name" value="ACETYL-COENZYME A SYNTHETASE 1"/>
    <property type="match status" value="1"/>
</dbReference>
<keyword evidence="5" id="KW-0007">Acetylation</keyword>
<dbReference type="InterPro" id="IPR042099">
    <property type="entry name" value="ANL_N_sf"/>
</dbReference>
<evidence type="ECO:0000256" key="3">
    <source>
        <dbReference type="ARBA" id="ARBA00022741"/>
    </source>
</evidence>
<dbReference type="GO" id="GO:0006085">
    <property type="term" value="P:acetyl-CoA biosynthetic process"/>
    <property type="evidence" value="ECO:0007669"/>
    <property type="project" value="TreeGrafter"/>
</dbReference>
<dbReference type="Gene3D" id="3.40.50.12780">
    <property type="entry name" value="N-terminal domain of ligase-like"/>
    <property type="match status" value="1"/>
</dbReference>
<evidence type="ECO:0000256" key="1">
    <source>
        <dbReference type="ARBA" id="ARBA00013275"/>
    </source>
</evidence>
<reference evidence="8" key="1">
    <citation type="submission" date="2020-02" db="EMBL/GenBank/DDBJ databases">
        <authorList>
            <person name="Meier V. D."/>
        </authorList>
    </citation>
    <scope>NUCLEOTIDE SEQUENCE</scope>
    <source>
        <strain evidence="8">AVDCRST_MAG59</strain>
    </source>
</reference>
<feature type="domain" description="AMP-binding enzyme C-terminal" evidence="7">
    <location>
        <begin position="133"/>
        <end position="211"/>
    </location>
</feature>
<proteinExistence type="predicted"/>
<keyword evidence="3" id="KW-0547">Nucleotide-binding</keyword>
<dbReference type="EC" id="6.2.1.1" evidence="1"/>
<feature type="non-terminal residue" evidence="8">
    <location>
        <position position="1"/>
    </location>
</feature>
<name>A0A6J4UFZ4_9BACT</name>
<evidence type="ECO:0000259" key="7">
    <source>
        <dbReference type="Pfam" id="PF13193"/>
    </source>
</evidence>
<dbReference type="InterPro" id="IPR000873">
    <property type="entry name" value="AMP-dep_synth/lig_dom"/>
</dbReference>
<evidence type="ECO:0000256" key="2">
    <source>
        <dbReference type="ARBA" id="ARBA00022598"/>
    </source>
</evidence>
<evidence type="ECO:0000259" key="6">
    <source>
        <dbReference type="Pfam" id="PF00501"/>
    </source>
</evidence>